<dbReference type="NCBIfam" id="NF033517">
    <property type="entry name" value="transpos_IS66"/>
    <property type="match status" value="1"/>
</dbReference>
<feature type="domain" description="Transposase IS66 central" evidence="2">
    <location>
        <begin position="190"/>
        <end position="488"/>
    </location>
</feature>
<evidence type="ECO:0000256" key="1">
    <source>
        <dbReference type="SAM" id="Coils"/>
    </source>
</evidence>
<protein>
    <submittedName>
        <fullName evidence="6">Mobile element protein</fullName>
    </submittedName>
</protein>
<dbReference type="Pfam" id="PF13817">
    <property type="entry name" value="DDE_Tnp_IS66_C"/>
    <property type="match status" value="1"/>
</dbReference>
<dbReference type="AlphaFoldDB" id="A0A249PJN7"/>
<feature type="domain" description="Transposase IS66 zinc-finger binding" evidence="3">
    <location>
        <begin position="131"/>
        <end position="175"/>
    </location>
</feature>
<geneLocation type="plasmid" evidence="7">
    <name>psj05684b</name>
</geneLocation>
<proteinExistence type="predicted"/>
<keyword evidence="6" id="KW-0614">Plasmid</keyword>
<evidence type="ECO:0000259" key="4">
    <source>
        <dbReference type="Pfam" id="PF13007"/>
    </source>
</evidence>
<gene>
    <name evidence="6" type="ORF">SJ05684_b49750</name>
</gene>
<dbReference type="InterPro" id="IPR004291">
    <property type="entry name" value="Transposase_IS66_central"/>
</dbReference>
<evidence type="ECO:0000259" key="3">
    <source>
        <dbReference type="Pfam" id="PF13005"/>
    </source>
</evidence>
<evidence type="ECO:0000259" key="5">
    <source>
        <dbReference type="Pfam" id="PF13817"/>
    </source>
</evidence>
<name>A0A249PJN7_9HYPH</name>
<dbReference type="InterPro" id="IPR024463">
    <property type="entry name" value="Transposase_TnpC_homeodom"/>
</dbReference>
<dbReference type="InterPro" id="IPR052344">
    <property type="entry name" value="Transposase-related"/>
</dbReference>
<dbReference type="Pfam" id="PF13005">
    <property type="entry name" value="zf-IS66"/>
    <property type="match status" value="1"/>
</dbReference>
<dbReference type="Pfam" id="PF03050">
    <property type="entry name" value="DDE_Tnp_IS66"/>
    <property type="match status" value="1"/>
</dbReference>
<organism evidence="6 7">
    <name type="scientific">Sinorhizobium sojae CCBAU 05684</name>
    <dbReference type="NCBI Taxonomy" id="716928"/>
    <lineage>
        <taxon>Bacteria</taxon>
        <taxon>Pseudomonadati</taxon>
        <taxon>Pseudomonadota</taxon>
        <taxon>Alphaproteobacteria</taxon>
        <taxon>Hyphomicrobiales</taxon>
        <taxon>Rhizobiaceae</taxon>
        <taxon>Sinorhizobium/Ensifer group</taxon>
        <taxon>Sinorhizobium</taxon>
    </lineage>
</organism>
<sequence>MTDAADLLPDDLASAHAMILAERAARREAEALAARAQAVNSHSDALIARLRLEIEKLKRDIHGSRSERKTRLLEQMELQLEEMEADAGEDELAAELAARSSTVRAFERKRPSRKPFPEHLPRERVVIAAPANCPCCGSAKLAKLGEDITETLEVIPRQWKVIQTVREKFSCRECEKITQPPAPFHVTPRGFAGPNPLAMILFEKFGQHQPLNRQSERYAREGIDLSLSTLADQVGACAAALKPLHGLIEAHVLAAERLHGDDTTVPILAKGKTDTGRIWTYVRDDRPFGGQSPPAALYYASRDRRQEHPERHLKCFTGILQVDAYGGYNPLFKVDRDPVPLTQALCWAHSRRKFFALADIASNAKRGKNAAAISPVALEAVKRIDALFDIDRDINGLFASERLQRRQRDSRPLVDELEAWLRSERTKLSRSSPVTEPIDYMLKRWDGFTAFLSDGRVCLTNNAAERALRGFALGRKSWLFAGSDRGADRAAFMATLIMTAKLNDIDPQAWLAELLAHIASGPSARTGSSSSSGMAAACAWCPNVSRMASSTGPECRTVRCA</sequence>
<keyword evidence="7" id="KW-1185">Reference proteome</keyword>
<evidence type="ECO:0000259" key="2">
    <source>
        <dbReference type="Pfam" id="PF03050"/>
    </source>
</evidence>
<dbReference type="InterPro" id="IPR024474">
    <property type="entry name" value="Znf_dom_IS66"/>
</dbReference>
<dbReference type="PANTHER" id="PTHR33678">
    <property type="entry name" value="BLL1576 PROTEIN"/>
    <property type="match status" value="1"/>
</dbReference>
<dbReference type="InterPro" id="IPR039552">
    <property type="entry name" value="IS66_C"/>
</dbReference>
<dbReference type="PANTHER" id="PTHR33678:SF1">
    <property type="entry name" value="BLL1576 PROTEIN"/>
    <property type="match status" value="1"/>
</dbReference>
<feature type="coiled-coil region" evidence="1">
    <location>
        <begin position="47"/>
        <end position="93"/>
    </location>
</feature>
<dbReference type="Pfam" id="PF13007">
    <property type="entry name" value="LZ_Tnp_IS66"/>
    <property type="match status" value="1"/>
</dbReference>
<dbReference type="eggNOG" id="COG4372">
    <property type="taxonomic scope" value="Bacteria"/>
</dbReference>
<evidence type="ECO:0000313" key="7">
    <source>
        <dbReference type="Proteomes" id="UP000217211"/>
    </source>
</evidence>
<reference evidence="6 7" key="1">
    <citation type="submission" date="2017-08" db="EMBL/GenBank/DDBJ databases">
        <title>Multipartite genome sequences of Sinorhizobium species nodulating soybeans.</title>
        <authorList>
            <person name="Tian C.F."/>
        </authorList>
    </citation>
    <scope>NUCLEOTIDE SEQUENCE [LARGE SCALE GENOMIC DNA]</scope>
    <source>
        <strain evidence="6 7">CCBAU 05684</strain>
        <plasmid evidence="7">psj05684b</plasmid>
    </source>
</reference>
<accession>A0A249PJN7</accession>
<keyword evidence="1" id="KW-0175">Coiled coil</keyword>
<dbReference type="STRING" id="716928.GCA_000261485_05202"/>
<dbReference type="EMBL" id="CP023068">
    <property type="protein sequence ID" value="ASY65957.1"/>
    <property type="molecule type" value="Genomic_DNA"/>
</dbReference>
<dbReference type="Proteomes" id="UP000217211">
    <property type="component" value="Plasmid pSJ05684b"/>
</dbReference>
<dbReference type="KEGG" id="esj:SJ05684_b49750"/>
<feature type="domain" description="Transposase IS66 C-terminal" evidence="5">
    <location>
        <begin position="495"/>
        <end position="521"/>
    </location>
</feature>
<feature type="domain" description="Transposase TnpC homeodomain" evidence="4">
    <location>
        <begin position="49"/>
        <end position="125"/>
    </location>
</feature>
<evidence type="ECO:0000313" key="6">
    <source>
        <dbReference type="EMBL" id="ASY65957.1"/>
    </source>
</evidence>